<comment type="caution">
    <text evidence="1">The sequence shown here is derived from an EMBL/GenBank/DDBJ whole genome shotgun (WGS) entry which is preliminary data.</text>
</comment>
<accession>A0A917Z5K4</accession>
<dbReference type="AlphaFoldDB" id="A0A917Z5K4"/>
<gene>
    <name evidence="1" type="ORF">GCM10012289_52170</name>
</gene>
<evidence type="ECO:0000313" key="1">
    <source>
        <dbReference type="EMBL" id="GGO75935.1"/>
    </source>
</evidence>
<dbReference type="Proteomes" id="UP000646523">
    <property type="component" value="Unassembled WGS sequence"/>
</dbReference>
<reference evidence="1" key="1">
    <citation type="journal article" date="2014" name="Int. J. Syst. Evol. Microbiol.">
        <title>Complete genome sequence of Corynebacterium casei LMG S-19264T (=DSM 44701T), isolated from a smear-ripened cheese.</title>
        <authorList>
            <consortium name="US DOE Joint Genome Institute (JGI-PGF)"/>
            <person name="Walter F."/>
            <person name="Albersmeier A."/>
            <person name="Kalinowski J."/>
            <person name="Ruckert C."/>
        </authorList>
    </citation>
    <scope>NUCLEOTIDE SEQUENCE</scope>
    <source>
        <strain evidence="1">CGMCC 4.7368</strain>
    </source>
</reference>
<proteinExistence type="predicted"/>
<keyword evidence="2" id="KW-1185">Reference proteome</keyword>
<protein>
    <submittedName>
        <fullName evidence="1">Uncharacterized protein</fullName>
    </submittedName>
</protein>
<sequence length="109" mass="12490">MVVRYVPIGQGDGFVHMTLRLGDLRLGSRIQFPLEVFCHECCQLMYDPCDVRHIVRRLTGKVNGLTETFNISTITLDYRTESRKVRLPVELLSIARNNMLVLGVTFFST</sequence>
<organism evidence="1 2">
    <name type="scientific">Nonomuraea cavernae</name>
    <dbReference type="NCBI Taxonomy" id="2045107"/>
    <lineage>
        <taxon>Bacteria</taxon>
        <taxon>Bacillati</taxon>
        <taxon>Actinomycetota</taxon>
        <taxon>Actinomycetes</taxon>
        <taxon>Streptosporangiales</taxon>
        <taxon>Streptosporangiaceae</taxon>
        <taxon>Nonomuraea</taxon>
    </lineage>
</organism>
<reference evidence="1" key="2">
    <citation type="submission" date="2020-09" db="EMBL/GenBank/DDBJ databases">
        <authorList>
            <person name="Sun Q."/>
            <person name="Zhou Y."/>
        </authorList>
    </citation>
    <scope>NUCLEOTIDE SEQUENCE</scope>
    <source>
        <strain evidence="1">CGMCC 4.7368</strain>
    </source>
</reference>
<evidence type="ECO:0000313" key="2">
    <source>
        <dbReference type="Proteomes" id="UP000646523"/>
    </source>
</evidence>
<name>A0A917Z5K4_9ACTN</name>
<dbReference type="EMBL" id="BMNH01000018">
    <property type="protein sequence ID" value="GGO75935.1"/>
    <property type="molecule type" value="Genomic_DNA"/>
</dbReference>